<accession>A0AAN8TEV8</accession>
<protein>
    <recommendedName>
        <fullName evidence="1">TIR domain-containing protein</fullName>
    </recommendedName>
</protein>
<dbReference type="EMBL" id="JBANQN010000006">
    <property type="protein sequence ID" value="KAK6787233.1"/>
    <property type="molecule type" value="Genomic_DNA"/>
</dbReference>
<dbReference type="InterPro" id="IPR000157">
    <property type="entry name" value="TIR_dom"/>
</dbReference>
<dbReference type="Pfam" id="PF01582">
    <property type="entry name" value="TIR"/>
    <property type="match status" value="1"/>
</dbReference>
<dbReference type="SUPFAM" id="SSF52200">
    <property type="entry name" value="Toll/Interleukin receptor TIR domain"/>
    <property type="match status" value="1"/>
</dbReference>
<dbReference type="Gene3D" id="3.40.50.10140">
    <property type="entry name" value="Toll/interleukin-1 receptor homology (TIR) domain"/>
    <property type="match status" value="1"/>
</dbReference>
<evidence type="ECO:0000313" key="3">
    <source>
        <dbReference type="Proteomes" id="UP001371456"/>
    </source>
</evidence>
<evidence type="ECO:0000259" key="1">
    <source>
        <dbReference type="PROSITE" id="PS50104"/>
    </source>
</evidence>
<name>A0AAN8TEV8_SOLBU</name>
<dbReference type="GO" id="GO:0007165">
    <property type="term" value="P:signal transduction"/>
    <property type="evidence" value="ECO:0007669"/>
    <property type="project" value="InterPro"/>
</dbReference>
<dbReference type="Proteomes" id="UP001371456">
    <property type="component" value="Unassembled WGS sequence"/>
</dbReference>
<keyword evidence="3" id="KW-1185">Reference proteome</keyword>
<dbReference type="PROSITE" id="PS50104">
    <property type="entry name" value="TIR"/>
    <property type="match status" value="1"/>
</dbReference>
<dbReference type="AlphaFoldDB" id="A0AAN8TEV8"/>
<feature type="domain" description="TIR" evidence="1">
    <location>
        <begin position="11"/>
        <end position="39"/>
    </location>
</feature>
<proteinExistence type="predicted"/>
<evidence type="ECO:0000313" key="2">
    <source>
        <dbReference type="EMBL" id="KAK6787233.1"/>
    </source>
</evidence>
<reference evidence="2 3" key="1">
    <citation type="submission" date="2024-02" db="EMBL/GenBank/DDBJ databases">
        <title>de novo genome assembly of Solanum bulbocastanum strain 11H21.</title>
        <authorList>
            <person name="Hosaka A.J."/>
        </authorList>
    </citation>
    <scope>NUCLEOTIDE SEQUENCE [LARGE SCALE GENOMIC DNA]</scope>
    <source>
        <tissue evidence="2">Young leaves</tissue>
    </source>
</reference>
<sequence length="39" mass="4838">MDSQKEANQKWKYDAFLSFRGEDTRNNFVSHLYKRLEER</sequence>
<organism evidence="2 3">
    <name type="scientific">Solanum bulbocastanum</name>
    <name type="common">Wild potato</name>
    <dbReference type="NCBI Taxonomy" id="147425"/>
    <lineage>
        <taxon>Eukaryota</taxon>
        <taxon>Viridiplantae</taxon>
        <taxon>Streptophyta</taxon>
        <taxon>Embryophyta</taxon>
        <taxon>Tracheophyta</taxon>
        <taxon>Spermatophyta</taxon>
        <taxon>Magnoliopsida</taxon>
        <taxon>eudicotyledons</taxon>
        <taxon>Gunneridae</taxon>
        <taxon>Pentapetalae</taxon>
        <taxon>asterids</taxon>
        <taxon>lamiids</taxon>
        <taxon>Solanales</taxon>
        <taxon>Solanaceae</taxon>
        <taxon>Solanoideae</taxon>
        <taxon>Solaneae</taxon>
        <taxon>Solanum</taxon>
    </lineage>
</organism>
<dbReference type="InterPro" id="IPR035897">
    <property type="entry name" value="Toll_tir_struct_dom_sf"/>
</dbReference>
<gene>
    <name evidence="2" type="ORF">RDI58_015758</name>
</gene>
<comment type="caution">
    <text evidence="2">The sequence shown here is derived from an EMBL/GenBank/DDBJ whole genome shotgun (WGS) entry which is preliminary data.</text>
</comment>